<dbReference type="GO" id="GO:0016020">
    <property type="term" value="C:membrane"/>
    <property type="evidence" value="ECO:0007669"/>
    <property type="project" value="UniProtKB-SubCell"/>
</dbReference>
<evidence type="ECO:0000256" key="9">
    <source>
        <dbReference type="ARBA" id="ARBA00022989"/>
    </source>
</evidence>
<protein>
    <submittedName>
        <fullName evidence="14">Stage IV sporulation protein FB</fullName>
    </submittedName>
</protein>
<evidence type="ECO:0000256" key="6">
    <source>
        <dbReference type="ARBA" id="ARBA00022723"/>
    </source>
</evidence>
<keyword evidence="4" id="KW-0645">Protease</keyword>
<dbReference type="GO" id="GO:0008237">
    <property type="term" value="F:metallopeptidase activity"/>
    <property type="evidence" value="ECO:0007669"/>
    <property type="project" value="UniProtKB-KW"/>
</dbReference>
<dbReference type="EMBL" id="QGGL01000020">
    <property type="protein sequence ID" value="PWK06271.1"/>
    <property type="molecule type" value="Genomic_DNA"/>
</dbReference>
<feature type="domain" description="Peptidase M50" evidence="13">
    <location>
        <begin position="121"/>
        <end position="177"/>
    </location>
</feature>
<accession>A0A316D410</accession>
<evidence type="ECO:0000256" key="4">
    <source>
        <dbReference type="ARBA" id="ARBA00022670"/>
    </source>
</evidence>
<keyword evidence="10" id="KW-0482">Metalloprotease</keyword>
<keyword evidence="11 12" id="KW-0472">Membrane</keyword>
<feature type="domain" description="Peptidase M50" evidence="13">
    <location>
        <begin position="40"/>
        <end position="111"/>
    </location>
</feature>
<keyword evidence="15" id="KW-1185">Reference proteome</keyword>
<keyword evidence="5 12" id="KW-0812">Transmembrane</keyword>
<proteinExistence type="inferred from homology"/>
<reference evidence="14 15" key="1">
    <citation type="submission" date="2018-05" db="EMBL/GenBank/DDBJ databases">
        <title>Genomic Encyclopedia of Type Strains, Phase IV (KMG-IV): sequencing the most valuable type-strain genomes for metagenomic binning, comparative biology and taxonomic classification.</title>
        <authorList>
            <person name="Goeker M."/>
        </authorList>
    </citation>
    <scope>NUCLEOTIDE SEQUENCE [LARGE SCALE GENOMIC DNA]</scope>
    <source>
        <strain evidence="14 15">DSM 18773</strain>
    </source>
</reference>
<comment type="caution">
    <text evidence="14">The sequence shown here is derived from an EMBL/GenBank/DDBJ whole genome shotgun (WGS) entry which is preliminary data.</text>
</comment>
<evidence type="ECO:0000256" key="12">
    <source>
        <dbReference type="SAM" id="Phobius"/>
    </source>
</evidence>
<keyword evidence="6" id="KW-0479">Metal-binding</keyword>
<evidence type="ECO:0000256" key="11">
    <source>
        <dbReference type="ARBA" id="ARBA00023136"/>
    </source>
</evidence>
<comment type="cofactor">
    <cofactor evidence="1">
        <name>Zn(2+)</name>
        <dbReference type="ChEBI" id="CHEBI:29105"/>
    </cofactor>
</comment>
<organism evidence="14 15">
    <name type="scientific">Tumebacillus permanentifrigoris</name>
    <dbReference type="NCBI Taxonomy" id="378543"/>
    <lineage>
        <taxon>Bacteria</taxon>
        <taxon>Bacillati</taxon>
        <taxon>Bacillota</taxon>
        <taxon>Bacilli</taxon>
        <taxon>Bacillales</taxon>
        <taxon>Alicyclobacillaceae</taxon>
        <taxon>Tumebacillus</taxon>
    </lineage>
</organism>
<dbReference type="AlphaFoldDB" id="A0A316D410"/>
<feature type="transmembrane region" description="Helical" evidence="12">
    <location>
        <begin position="192"/>
        <end position="208"/>
    </location>
</feature>
<evidence type="ECO:0000313" key="14">
    <source>
        <dbReference type="EMBL" id="PWK06271.1"/>
    </source>
</evidence>
<evidence type="ECO:0000256" key="5">
    <source>
        <dbReference type="ARBA" id="ARBA00022692"/>
    </source>
</evidence>
<evidence type="ECO:0000256" key="2">
    <source>
        <dbReference type="ARBA" id="ARBA00004141"/>
    </source>
</evidence>
<dbReference type="InterPro" id="IPR008915">
    <property type="entry name" value="Peptidase_M50"/>
</dbReference>
<comment type="subcellular location">
    <subcellularLocation>
        <location evidence="2">Membrane</location>
        <topology evidence="2">Multi-pass membrane protein</topology>
    </subcellularLocation>
</comment>
<keyword evidence="7" id="KW-0378">Hydrolase</keyword>
<dbReference type="GO" id="GO:0006508">
    <property type="term" value="P:proteolysis"/>
    <property type="evidence" value="ECO:0007669"/>
    <property type="project" value="UniProtKB-KW"/>
</dbReference>
<dbReference type="CDD" id="cd06161">
    <property type="entry name" value="S2P-M50_SpoIVFB"/>
    <property type="match status" value="1"/>
</dbReference>
<feature type="transmembrane region" description="Helical" evidence="12">
    <location>
        <begin position="165"/>
        <end position="186"/>
    </location>
</feature>
<dbReference type="PANTHER" id="PTHR39188">
    <property type="entry name" value="MEMBRANE-ASSOCIATED ZINC METALLOPROTEASE M50B"/>
    <property type="match status" value="1"/>
</dbReference>
<comment type="similarity">
    <text evidence="3">Belongs to the peptidase M50B family.</text>
</comment>
<keyword evidence="8" id="KW-0862">Zinc</keyword>
<evidence type="ECO:0000256" key="10">
    <source>
        <dbReference type="ARBA" id="ARBA00023049"/>
    </source>
</evidence>
<feature type="transmembrane region" description="Helical" evidence="12">
    <location>
        <begin position="91"/>
        <end position="118"/>
    </location>
</feature>
<evidence type="ECO:0000256" key="3">
    <source>
        <dbReference type="ARBA" id="ARBA00007931"/>
    </source>
</evidence>
<evidence type="ECO:0000256" key="8">
    <source>
        <dbReference type="ARBA" id="ARBA00022833"/>
    </source>
</evidence>
<evidence type="ECO:0000259" key="13">
    <source>
        <dbReference type="Pfam" id="PF02163"/>
    </source>
</evidence>
<evidence type="ECO:0000313" key="15">
    <source>
        <dbReference type="Proteomes" id="UP000245634"/>
    </source>
</evidence>
<gene>
    <name evidence="14" type="ORF">C7459_12034</name>
</gene>
<evidence type="ECO:0000256" key="1">
    <source>
        <dbReference type="ARBA" id="ARBA00001947"/>
    </source>
</evidence>
<evidence type="ECO:0000256" key="7">
    <source>
        <dbReference type="ARBA" id="ARBA00022801"/>
    </source>
</evidence>
<dbReference type="PANTHER" id="PTHR39188:SF3">
    <property type="entry name" value="STAGE IV SPORULATION PROTEIN FB"/>
    <property type="match status" value="1"/>
</dbReference>
<dbReference type="Pfam" id="PF02163">
    <property type="entry name" value="Peptidase_M50"/>
    <property type="match status" value="2"/>
</dbReference>
<name>A0A316D410_9BACL</name>
<keyword evidence="9 12" id="KW-1133">Transmembrane helix</keyword>
<dbReference type="GO" id="GO:0046872">
    <property type="term" value="F:metal ion binding"/>
    <property type="evidence" value="ECO:0007669"/>
    <property type="project" value="UniProtKB-KW"/>
</dbReference>
<sequence length="310" mass="34757">MIREMSKPAFWPTGMKVRVHPLFLLLLLASLGAGMIVETLVLFTIVIVHELGHVFVATSYGYKIREMQILPYGGVAKLEHGAMGWNPRHEVAIAIAGPLNNLLMILVGVLLHAAGWWSDGLTQFFIKGNLMIGFFNLLPALPLDGGRILRAATSGTRGFRAATEVSIRMSFGIAVLLILFGLLSLWAGYPNLAFLMLGAFLLFSAWELRKGMRVDMIRFLDAKRRGVPRRAQEVRTLAVPDTMQVREVIEQFAPDAYHMIYVLDERKKVQTVLEEEDLVHSVFEENGMRLTLRQLLDGGRKGNDNRLSKM</sequence>
<dbReference type="Proteomes" id="UP000245634">
    <property type="component" value="Unassembled WGS sequence"/>
</dbReference>